<reference evidence="2 3" key="1">
    <citation type="submission" date="2016-06" db="EMBL/GenBank/DDBJ databases">
        <title>Evolution of pathogenesis and genome organization in the Tremellales.</title>
        <authorList>
            <person name="Cuomo C."/>
            <person name="Litvintseva A."/>
            <person name="Heitman J."/>
            <person name="Chen Y."/>
            <person name="Sun S."/>
            <person name="Springer D."/>
            <person name="Dromer F."/>
            <person name="Young S."/>
            <person name="Zeng Q."/>
            <person name="Chapman S."/>
            <person name="Gujja S."/>
            <person name="Saif S."/>
            <person name="Birren B."/>
        </authorList>
    </citation>
    <scope>NUCLEOTIDE SEQUENCE [LARGE SCALE GENOMIC DNA]</scope>
    <source>
        <strain evidence="2 3">CBS 6039</strain>
    </source>
</reference>
<organism evidence="2 3">
    <name type="scientific">Cryptococcus amylolentus CBS 6039</name>
    <dbReference type="NCBI Taxonomy" id="1295533"/>
    <lineage>
        <taxon>Eukaryota</taxon>
        <taxon>Fungi</taxon>
        <taxon>Dikarya</taxon>
        <taxon>Basidiomycota</taxon>
        <taxon>Agaricomycotina</taxon>
        <taxon>Tremellomycetes</taxon>
        <taxon>Tremellales</taxon>
        <taxon>Cryptococcaceae</taxon>
        <taxon>Cryptococcus</taxon>
    </lineage>
</organism>
<accession>A0A1E3I2H2</accession>
<keyword evidence="1" id="KW-1133">Transmembrane helix</keyword>
<feature type="transmembrane region" description="Helical" evidence="1">
    <location>
        <begin position="32"/>
        <end position="48"/>
    </location>
</feature>
<protein>
    <submittedName>
        <fullName evidence="2">Uncharacterized protein</fullName>
    </submittedName>
</protein>
<dbReference type="AlphaFoldDB" id="A0A1E3I2H2"/>
<dbReference type="EMBL" id="AWGJ01000002">
    <property type="protein sequence ID" value="ODN82697.1"/>
    <property type="molecule type" value="Genomic_DNA"/>
</dbReference>
<evidence type="ECO:0000313" key="2">
    <source>
        <dbReference type="EMBL" id="ODN82697.1"/>
    </source>
</evidence>
<evidence type="ECO:0000313" key="3">
    <source>
        <dbReference type="Proteomes" id="UP000094065"/>
    </source>
</evidence>
<gene>
    <name evidence="2" type="ORF">L202_00989</name>
</gene>
<keyword evidence="1" id="KW-0472">Membrane</keyword>
<dbReference type="RefSeq" id="XP_018996697.1">
    <property type="nucleotide sequence ID" value="XM_019134270.1"/>
</dbReference>
<sequence>MLVSAVCLAAGFWRNFDHPTVAGGRLYNYPGPAFWLCAALFLLPGLIAA</sequence>
<dbReference type="OrthoDB" id="10607584at2759"/>
<name>A0A1E3I2H2_9TREE</name>
<keyword evidence="3" id="KW-1185">Reference proteome</keyword>
<comment type="caution">
    <text evidence="2">The sequence shown here is derived from an EMBL/GenBank/DDBJ whole genome shotgun (WGS) entry which is preliminary data.</text>
</comment>
<dbReference type="Proteomes" id="UP000094065">
    <property type="component" value="Unassembled WGS sequence"/>
</dbReference>
<evidence type="ECO:0000256" key="1">
    <source>
        <dbReference type="SAM" id="Phobius"/>
    </source>
</evidence>
<proteinExistence type="predicted"/>
<keyword evidence="1" id="KW-0812">Transmembrane</keyword>
<dbReference type="GeneID" id="30152298"/>